<feature type="domain" description="Response regulatory" evidence="5">
    <location>
        <begin position="234"/>
        <end position="315"/>
    </location>
</feature>
<feature type="modified residue" description="4-aspartylphosphate" evidence="3">
    <location>
        <position position="284"/>
    </location>
</feature>
<dbReference type="InterPro" id="IPR001789">
    <property type="entry name" value="Sig_transdc_resp-reg_receiver"/>
</dbReference>
<dbReference type="InterPro" id="IPR004358">
    <property type="entry name" value="Sig_transdc_His_kin-like_C"/>
</dbReference>
<comment type="catalytic activity">
    <reaction evidence="1">
        <text>ATP + protein L-histidine = ADP + protein N-phospho-L-histidine.</text>
        <dbReference type="EC" id="2.7.13.3"/>
    </reaction>
</comment>
<dbReference type="Gene3D" id="3.30.565.10">
    <property type="entry name" value="Histidine kinase-like ATPase, C-terminal domain"/>
    <property type="match status" value="1"/>
</dbReference>
<evidence type="ECO:0000259" key="4">
    <source>
        <dbReference type="PROSITE" id="PS50109"/>
    </source>
</evidence>
<sequence length="315" mass="32496">NVLHAASGGVRLAAQRLEHDPARARRLLDSALAAMDHGAMVTRRLLTVAGRAVLFPEPLDIAAMFAEVREGLARGSGIIEVRIDMPDGVALALADRAQLGAALRGLAENARDAMPQGGSLMLAASAEAVPEGDPHPADLRPGAYLRLDVVDRGAGMDAATLARAPEPFFTTKASGTGLGLAAARAFARQSGGALMIASEAGRGTAVSLWLPQAEVREVTSSQDQSLMAASPRGRVLLVDDDPLVLRVLRAQLEEAGHAVTAVGSGVAALAALNDDGAVDLLVTDLSMPGMDGRELIRAAQARRPGLPAVLLTGYP</sequence>
<evidence type="ECO:0000313" key="6">
    <source>
        <dbReference type="EMBL" id="MDO9714562.1"/>
    </source>
</evidence>
<feature type="non-terminal residue" evidence="6">
    <location>
        <position position="1"/>
    </location>
</feature>
<dbReference type="EMBL" id="JAUTWS010000349">
    <property type="protein sequence ID" value="MDO9714562.1"/>
    <property type="molecule type" value="Genomic_DNA"/>
</dbReference>
<dbReference type="PROSITE" id="PS50110">
    <property type="entry name" value="RESPONSE_REGULATORY"/>
    <property type="match status" value="1"/>
</dbReference>
<name>A0ABT9EEB1_9PROT</name>
<dbReference type="PANTHER" id="PTHR43065:SF49">
    <property type="entry name" value="HISTIDINE KINASE"/>
    <property type="match status" value="1"/>
</dbReference>
<evidence type="ECO:0000256" key="3">
    <source>
        <dbReference type="PROSITE-ProRule" id="PRU00169"/>
    </source>
</evidence>
<evidence type="ECO:0000259" key="5">
    <source>
        <dbReference type="PROSITE" id="PS50110"/>
    </source>
</evidence>
<evidence type="ECO:0000256" key="2">
    <source>
        <dbReference type="ARBA" id="ARBA00012438"/>
    </source>
</evidence>
<dbReference type="PRINTS" id="PR00344">
    <property type="entry name" value="BCTRLSENSOR"/>
</dbReference>
<dbReference type="CDD" id="cd00156">
    <property type="entry name" value="REC"/>
    <property type="match status" value="1"/>
</dbReference>
<dbReference type="RefSeq" id="WP_305109388.1">
    <property type="nucleotide sequence ID" value="NZ_JAUTWS010000349.1"/>
</dbReference>
<accession>A0ABT9EEB1</accession>
<dbReference type="EC" id="2.7.13.3" evidence="2"/>
<dbReference type="InterPro" id="IPR005467">
    <property type="entry name" value="His_kinase_dom"/>
</dbReference>
<dbReference type="PANTHER" id="PTHR43065">
    <property type="entry name" value="SENSOR HISTIDINE KINASE"/>
    <property type="match status" value="1"/>
</dbReference>
<gene>
    <name evidence="6" type="ORF">Q7A36_40175</name>
</gene>
<dbReference type="InterPro" id="IPR036890">
    <property type="entry name" value="HATPase_C_sf"/>
</dbReference>
<comment type="caution">
    <text evidence="6">The sequence shown here is derived from an EMBL/GenBank/DDBJ whole genome shotgun (WGS) entry which is preliminary data.</text>
</comment>
<evidence type="ECO:0000313" key="7">
    <source>
        <dbReference type="Proteomes" id="UP001243009"/>
    </source>
</evidence>
<dbReference type="SUPFAM" id="SSF55874">
    <property type="entry name" value="ATPase domain of HSP90 chaperone/DNA topoisomerase II/histidine kinase"/>
    <property type="match status" value="1"/>
</dbReference>
<protein>
    <recommendedName>
        <fullName evidence="2">histidine kinase</fullName>
        <ecNumber evidence="2">2.7.13.3</ecNumber>
    </recommendedName>
</protein>
<dbReference type="Pfam" id="PF02518">
    <property type="entry name" value="HATPase_c"/>
    <property type="match status" value="1"/>
</dbReference>
<dbReference type="SMART" id="SM00387">
    <property type="entry name" value="HATPase_c"/>
    <property type="match status" value="1"/>
</dbReference>
<dbReference type="SMART" id="SM00448">
    <property type="entry name" value="REC"/>
    <property type="match status" value="1"/>
</dbReference>
<evidence type="ECO:0000256" key="1">
    <source>
        <dbReference type="ARBA" id="ARBA00000085"/>
    </source>
</evidence>
<dbReference type="InterPro" id="IPR011006">
    <property type="entry name" value="CheY-like_superfamily"/>
</dbReference>
<organism evidence="6 7">
    <name type="scientific">Paracraurococcus lichenis</name>
    <dbReference type="NCBI Taxonomy" id="3064888"/>
    <lineage>
        <taxon>Bacteria</taxon>
        <taxon>Pseudomonadati</taxon>
        <taxon>Pseudomonadota</taxon>
        <taxon>Alphaproteobacteria</taxon>
        <taxon>Acetobacterales</taxon>
        <taxon>Roseomonadaceae</taxon>
        <taxon>Paracraurococcus</taxon>
    </lineage>
</organism>
<keyword evidence="3" id="KW-0597">Phosphoprotein</keyword>
<keyword evidence="7" id="KW-1185">Reference proteome</keyword>
<dbReference type="Proteomes" id="UP001243009">
    <property type="component" value="Unassembled WGS sequence"/>
</dbReference>
<dbReference type="Pfam" id="PF00072">
    <property type="entry name" value="Response_reg"/>
    <property type="match status" value="1"/>
</dbReference>
<feature type="domain" description="Histidine kinase" evidence="4">
    <location>
        <begin position="1"/>
        <end position="214"/>
    </location>
</feature>
<proteinExistence type="predicted"/>
<feature type="non-terminal residue" evidence="6">
    <location>
        <position position="315"/>
    </location>
</feature>
<dbReference type="Gene3D" id="3.40.50.2300">
    <property type="match status" value="1"/>
</dbReference>
<dbReference type="PROSITE" id="PS50109">
    <property type="entry name" value="HIS_KIN"/>
    <property type="match status" value="1"/>
</dbReference>
<reference evidence="6 7" key="1">
    <citation type="submission" date="2023-08" db="EMBL/GenBank/DDBJ databases">
        <title>The draft genome sequence of Paracraurococcus sp. LOR1-02.</title>
        <authorList>
            <person name="Kingkaew E."/>
            <person name="Tanasupawat S."/>
        </authorList>
    </citation>
    <scope>NUCLEOTIDE SEQUENCE [LARGE SCALE GENOMIC DNA]</scope>
    <source>
        <strain evidence="6 7">LOR1-02</strain>
    </source>
</reference>
<dbReference type="SUPFAM" id="SSF52172">
    <property type="entry name" value="CheY-like"/>
    <property type="match status" value="1"/>
</dbReference>
<dbReference type="InterPro" id="IPR003594">
    <property type="entry name" value="HATPase_dom"/>
</dbReference>